<dbReference type="Pfam" id="PF00702">
    <property type="entry name" value="Hydrolase"/>
    <property type="match status" value="1"/>
</dbReference>
<comment type="similarity">
    <text evidence="2">Belongs to the HAD-like hydrolase superfamily.</text>
</comment>
<dbReference type="SFLD" id="SFLDS00003">
    <property type="entry name" value="Haloacid_Dehalogenase"/>
    <property type="match status" value="1"/>
</dbReference>
<dbReference type="SUPFAM" id="SSF56784">
    <property type="entry name" value="HAD-like"/>
    <property type="match status" value="1"/>
</dbReference>
<dbReference type="SFLD" id="SFLDG01129">
    <property type="entry name" value="C1.5:_HAD__Beta-PGM__Phosphata"/>
    <property type="match status" value="1"/>
</dbReference>
<dbReference type="Gene3D" id="3.40.50.1000">
    <property type="entry name" value="HAD superfamily/HAD-like"/>
    <property type="match status" value="1"/>
</dbReference>
<evidence type="ECO:0000256" key="4">
    <source>
        <dbReference type="ARBA" id="ARBA00022801"/>
    </source>
</evidence>
<name>A0AAW4PFS8_9EURY</name>
<reference evidence="6 7" key="1">
    <citation type="submission" date="2021-06" db="EMBL/GenBank/DDBJ databases">
        <title>Halomicroarcula sp. a new haloarchaeum isolated from saline soil.</title>
        <authorList>
            <person name="Duran-Viseras A."/>
            <person name="Sanchez-Porro C."/>
            <person name="Ventosa A."/>
        </authorList>
    </citation>
    <scope>NUCLEOTIDE SEQUENCE [LARGE SCALE GENOMIC DNA]</scope>
    <source>
        <strain evidence="6 7">F27</strain>
    </source>
</reference>
<dbReference type="GO" id="GO:0044281">
    <property type="term" value="P:small molecule metabolic process"/>
    <property type="evidence" value="ECO:0007669"/>
    <property type="project" value="UniProtKB-ARBA"/>
</dbReference>
<organism evidence="6 7">
    <name type="scientific">Haloarcula nitratireducens</name>
    <dbReference type="NCBI Taxonomy" id="2487749"/>
    <lineage>
        <taxon>Archaea</taxon>
        <taxon>Methanobacteriati</taxon>
        <taxon>Methanobacteriota</taxon>
        <taxon>Stenosarchaea group</taxon>
        <taxon>Halobacteria</taxon>
        <taxon>Halobacteriales</taxon>
        <taxon>Haloarculaceae</taxon>
        <taxon>Haloarcula</taxon>
    </lineage>
</organism>
<keyword evidence="5" id="KW-0460">Magnesium</keyword>
<evidence type="ECO:0000256" key="2">
    <source>
        <dbReference type="ARBA" id="ARBA00007958"/>
    </source>
</evidence>
<accession>A0AAW4PFS8</accession>
<keyword evidence="7" id="KW-1185">Reference proteome</keyword>
<dbReference type="InterPro" id="IPR023198">
    <property type="entry name" value="PGP-like_dom2"/>
</dbReference>
<protein>
    <submittedName>
        <fullName evidence="6">HAD family hydrolase</fullName>
    </submittedName>
</protein>
<evidence type="ECO:0000256" key="1">
    <source>
        <dbReference type="ARBA" id="ARBA00001946"/>
    </source>
</evidence>
<dbReference type="PANTHER" id="PTHR46470">
    <property type="entry name" value="N-ACYLNEURAMINATE-9-PHOSPHATASE"/>
    <property type="match status" value="1"/>
</dbReference>
<evidence type="ECO:0000313" key="7">
    <source>
        <dbReference type="Proteomes" id="UP001430455"/>
    </source>
</evidence>
<sequence length="208" mass="22668">MTTALCFDLDGTLVHRTESHETVTRATLDAHGFDATDALVKTAEETFRAAQRDLEPNPFERSMRAVLDETGEDGDPEAMVEALRERAYATTEVPDAARESLSALGEDDALGVVTNGTREWQVGKLEHHGLLDHFDAVVTSYEAGAHKPDSAPFDLLRERLSADEYVMVGDDYEADVEGARAAGFVSIHYEDGDDGNGPDLWATIDALL</sequence>
<dbReference type="GO" id="GO:0016791">
    <property type="term" value="F:phosphatase activity"/>
    <property type="evidence" value="ECO:0007669"/>
    <property type="project" value="TreeGrafter"/>
</dbReference>
<dbReference type="AlphaFoldDB" id="A0AAW4PFS8"/>
<keyword evidence="3" id="KW-0479">Metal-binding</keyword>
<dbReference type="Gene3D" id="1.10.150.240">
    <property type="entry name" value="Putative phosphatase, domain 2"/>
    <property type="match status" value="1"/>
</dbReference>
<dbReference type="EMBL" id="RKLT01000006">
    <property type="protein sequence ID" value="MBX0296335.1"/>
    <property type="molecule type" value="Genomic_DNA"/>
</dbReference>
<comment type="caution">
    <text evidence="6">The sequence shown here is derived from an EMBL/GenBank/DDBJ whole genome shotgun (WGS) entry which is preliminary data.</text>
</comment>
<dbReference type="NCBIfam" id="TIGR01549">
    <property type="entry name" value="HAD-SF-IA-v1"/>
    <property type="match status" value="1"/>
</dbReference>
<dbReference type="InterPro" id="IPR036412">
    <property type="entry name" value="HAD-like_sf"/>
</dbReference>
<dbReference type="InterPro" id="IPR006439">
    <property type="entry name" value="HAD-SF_hydro_IA"/>
</dbReference>
<dbReference type="RefSeq" id="WP_220580944.1">
    <property type="nucleotide sequence ID" value="NZ_RKLT01000006.1"/>
</dbReference>
<evidence type="ECO:0000256" key="5">
    <source>
        <dbReference type="ARBA" id="ARBA00022842"/>
    </source>
</evidence>
<evidence type="ECO:0000256" key="3">
    <source>
        <dbReference type="ARBA" id="ARBA00022723"/>
    </source>
</evidence>
<proteinExistence type="inferred from homology"/>
<dbReference type="GO" id="GO:0046872">
    <property type="term" value="F:metal ion binding"/>
    <property type="evidence" value="ECO:0007669"/>
    <property type="project" value="UniProtKB-KW"/>
</dbReference>
<dbReference type="InterPro" id="IPR023214">
    <property type="entry name" value="HAD_sf"/>
</dbReference>
<gene>
    <name evidence="6" type="ORF">EGH23_15755</name>
</gene>
<dbReference type="Proteomes" id="UP001430455">
    <property type="component" value="Unassembled WGS sequence"/>
</dbReference>
<comment type="cofactor">
    <cofactor evidence="1">
        <name>Mg(2+)</name>
        <dbReference type="ChEBI" id="CHEBI:18420"/>
    </cofactor>
</comment>
<keyword evidence="4 6" id="KW-0378">Hydrolase</keyword>
<evidence type="ECO:0000313" key="6">
    <source>
        <dbReference type="EMBL" id="MBX0296335.1"/>
    </source>
</evidence>
<dbReference type="PANTHER" id="PTHR46470:SF2">
    <property type="entry name" value="GLYCERALDEHYDE 3-PHOSPHATE PHOSPHATASE"/>
    <property type="match status" value="1"/>
</dbReference>
<dbReference type="InterPro" id="IPR051400">
    <property type="entry name" value="HAD-like_hydrolase"/>
</dbReference>